<dbReference type="Proteomes" id="UP001371456">
    <property type="component" value="Unassembled WGS sequence"/>
</dbReference>
<evidence type="ECO:0000313" key="2">
    <source>
        <dbReference type="Proteomes" id="UP001371456"/>
    </source>
</evidence>
<proteinExistence type="predicted"/>
<name>A0AAN8TL83_SOLBU</name>
<dbReference type="EMBL" id="JBANQN010000006">
    <property type="protein sequence ID" value="KAK6787102.1"/>
    <property type="molecule type" value="Genomic_DNA"/>
</dbReference>
<organism evidence="1 2">
    <name type="scientific">Solanum bulbocastanum</name>
    <name type="common">Wild potato</name>
    <dbReference type="NCBI Taxonomy" id="147425"/>
    <lineage>
        <taxon>Eukaryota</taxon>
        <taxon>Viridiplantae</taxon>
        <taxon>Streptophyta</taxon>
        <taxon>Embryophyta</taxon>
        <taxon>Tracheophyta</taxon>
        <taxon>Spermatophyta</taxon>
        <taxon>Magnoliopsida</taxon>
        <taxon>eudicotyledons</taxon>
        <taxon>Gunneridae</taxon>
        <taxon>Pentapetalae</taxon>
        <taxon>asterids</taxon>
        <taxon>lamiids</taxon>
        <taxon>Solanales</taxon>
        <taxon>Solanaceae</taxon>
        <taxon>Solanoideae</taxon>
        <taxon>Solaneae</taxon>
        <taxon>Solanum</taxon>
    </lineage>
</organism>
<comment type="caution">
    <text evidence="1">The sequence shown here is derived from an EMBL/GenBank/DDBJ whole genome shotgun (WGS) entry which is preliminary data.</text>
</comment>
<dbReference type="AlphaFoldDB" id="A0AAN8TL83"/>
<accession>A0AAN8TL83</accession>
<reference evidence="1 2" key="1">
    <citation type="submission" date="2024-02" db="EMBL/GenBank/DDBJ databases">
        <title>de novo genome assembly of Solanum bulbocastanum strain 11H21.</title>
        <authorList>
            <person name="Hosaka A.J."/>
        </authorList>
    </citation>
    <scope>NUCLEOTIDE SEQUENCE [LARGE SCALE GENOMIC DNA]</scope>
    <source>
        <tissue evidence="1">Young leaves</tissue>
    </source>
</reference>
<gene>
    <name evidence="1" type="ORF">RDI58_015627</name>
</gene>
<sequence>MYKNATRPKAIFSTWLLT</sequence>
<keyword evidence="2" id="KW-1185">Reference proteome</keyword>
<evidence type="ECO:0000313" key="1">
    <source>
        <dbReference type="EMBL" id="KAK6787102.1"/>
    </source>
</evidence>
<protein>
    <submittedName>
        <fullName evidence="1">Uncharacterized protein</fullName>
    </submittedName>
</protein>